<sequence length="74" mass="7424">MGEGKPTTSSTPETASTPIDMDTHEGGAASTYGANTNLDPALQGGPATAADQAATAEIEEQHEQQGTPAPEPES</sequence>
<evidence type="ECO:0000256" key="1">
    <source>
        <dbReference type="SAM" id="MobiDB-lite"/>
    </source>
</evidence>
<dbReference type="Proteomes" id="UP000186607">
    <property type="component" value="Unassembled WGS sequence"/>
</dbReference>
<feature type="compositionally biased region" description="Low complexity" evidence="1">
    <location>
        <begin position="47"/>
        <end position="56"/>
    </location>
</feature>
<comment type="caution">
    <text evidence="2">The sequence shown here is derived from an EMBL/GenBank/DDBJ whole genome shotgun (WGS) entry which is preliminary data.</text>
</comment>
<name>A0A1U7NX10_9DEIO</name>
<keyword evidence="3" id="KW-1185">Reference proteome</keyword>
<evidence type="ECO:0000313" key="2">
    <source>
        <dbReference type="EMBL" id="OLV17468.1"/>
    </source>
</evidence>
<gene>
    <name evidence="2" type="ORF">BOO71_0008779</name>
</gene>
<protein>
    <submittedName>
        <fullName evidence="2">Uncharacterized protein</fullName>
    </submittedName>
</protein>
<organism evidence="2 3">
    <name type="scientific">Deinococcus marmoris</name>
    <dbReference type="NCBI Taxonomy" id="249408"/>
    <lineage>
        <taxon>Bacteria</taxon>
        <taxon>Thermotogati</taxon>
        <taxon>Deinococcota</taxon>
        <taxon>Deinococci</taxon>
        <taxon>Deinococcales</taxon>
        <taxon>Deinococcaceae</taxon>
        <taxon>Deinococcus</taxon>
    </lineage>
</organism>
<dbReference type="RefSeq" id="WP_075833761.1">
    <property type="nucleotide sequence ID" value="NZ_MSTI01000099.1"/>
</dbReference>
<proteinExistence type="predicted"/>
<feature type="compositionally biased region" description="Low complexity" evidence="1">
    <location>
        <begin position="1"/>
        <end position="18"/>
    </location>
</feature>
<reference evidence="2 3" key="1">
    <citation type="submission" date="2017-01" db="EMBL/GenBank/DDBJ databases">
        <title>Genome Analysis of Deinococcus marmoris KOPRI26562.</title>
        <authorList>
            <person name="Kim J.H."/>
            <person name="Oh H.-M."/>
        </authorList>
    </citation>
    <scope>NUCLEOTIDE SEQUENCE [LARGE SCALE GENOMIC DNA]</scope>
    <source>
        <strain evidence="2 3">KOPRI26562</strain>
    </source>
</reference>
<dbReference type="EMBL" id="MSTI01000099">
    <property type="protein sequence ID" value="OLV17468.1"/>
    <property type="molecule type" value="Genomic_DNA"/>
</dbReference>
<feature type="region of interest" description="Disordered" evidence="1">
    <location>
        <begin position="1"/>
        <end position="74"/>
    </location>
</feature>
<dbReference type="STRING" id="249408.BOO71_0008779"/>
<evidence type="ECO:0000313" key="3">
    <source>
        <dbReference type="Proteomes" id="UP000186607"/>
    </source>
</evidence>
<accession>A0A1U7NX10</accession>
<dbReference type="AlphaFoldDB" id="A0A1U7NX10"/>